<name>F2JNR3_CELLD</name>
<dbReference type="Gene3D" id="3.40.50.1820">
    <property type="entry name" value="alpha/beta hydrolase"/>
    <property type="match status" value="1"/>
</dbReference>
<dbReference type="GO" id="GO:0016787">
    <property type="term" value="F:hydrolase activity"/>
    <property type="evidence" value="ECO:0007669"/>
    <property type="project" value="InterPro"/>
</dbReference>
<dbReference type="STRING" id="642492.Clole_0678"/>
<evidence type="ECO:0000313" key="3">
    <source>
        <dbReference type="EMBL" id="ADZ82411.1"/>
    </source>
</evidence>
<evidence type="ECO:0000259" key="2">
    <source>
        <dbReference type="Pfam" id="PF12695"/>
    </source>
</evidence>
<dbReference type="RefSeq" id="WP_013655712.1">
    <property type="nucleotide sequence ID" value="NC_015275.1"/>
</dbReference>
<dbReference type="InterPro" id="IPR029058">
    <property type="entry name" value="AB_hydrolase_fold"/>
</dbReference>
<accession>F2JNR3</accession>
<evidence type="ECO:0000256" key="1">
    <source>
        <dbReference type="SAM" id="Phobius"/>
    </source>
</evidence>
<keyword evidence="1" id="KW-0472">Membrane</keyword>
<dbReference type="KEGG" id="cle:Clole_0678"/>
<gene>
    <name evidence="3" type="ordered locus">Clole_0678</name>
</gene>
<dbReference type="SUPFAM" id="SSF53474">
    <property type="entry name" value="alpha/beta-Hydrolases"/>
    <property type="match status" value="1"/>
</dbReference>
<feature type="transmembrane region" description="Helical" evidence="1">
    <location>
        <begin position="12"/>
        <end position="33"/>
    </location>
</feature>
<dbReference type="HOGENOM" id="CLU_077889_0_0_9"/>
<evidence type="ECO:0000313" key="4">
    <source>
        <dbReference type="Proteomes" id="UP000008467"/>
    </source>
</evidence>
<protein>
    <recommendedName>
        <fullName evidence="2">Alpha/beta hydrolase fold-5 domain-containing protein</fullName>
    </recommendedName>
</protein>
<dbReference type="EMBL" id="CP002582">
    <property type="protein sequence ID" value="ADZ82411.1"/>
    <property type="molecule type" value="Genomic_DNA"/>
</dbReference>
<keyword evidence="1" id="KW-1133">Transmembrane helix</keyword>
<keyword evidence="4" id="KW-1185">Reference proteome</keyword>
<dbReference type="AlphaFoldDB" id="F2JNR3"/>
<reference evidence="3 4" key="1">
    <citation type="journal article" date="2011" name="J. Bacteriol.">
        <title>Complete genome sequence of the cellulose-degrading bacterium Cellulosilyticum lentocellum.</title>
        <authorList>
            <consortium name="US DOE Joint Genome Institute"/>
            <person name="Miller D.A."/>
            <person name="Suen G."/>
            <person name="Bruce D."/>
            <person name="Copeland A."/>
            <person name="Cheng J.F."/>
            <person name="Detter C."/>
            <person name="Goodwin L.A."/>
            <person name="Han C.S."/>
            <person name="Hauser L.J."/>
            <person name="Land M.L."/>
            <person name="Lapidus A."/>
            <person name="Lucas S."/>
            <person name="Meincke L."/>
            <person name="Pitluck S."/>
            <person name="Tapia R."/>
            <person name="Teshima H."/>
            <person name="Woyke T."/>
            <person name="Fox B.G."/>
            <person name="Angert E.R."/>
            <person name="Currie C.R."/>
        </authorList>
    </citation>
    <scope>NUCLEOTIDE SEQUENCE [LARGE SCALE GENOMIC DNA]</scope>
    <source>
        <strain evidence="4">ATCC 49066 / DSM 5427 / NCIMB 11756 / RHM5</strain>
    </source>
</reference>
<keyword evidence="1" id="KW-0812">Transmembrane</keyword>
<dbReference type="Proteomes" id="UP000008467">
    <property type="component" value="Chromosome"/>
</dbReference>
<proteinExistence type="predicted"/>
<organism evidence="3 4">
    <name type="scientific">Cellulosilyticum lentocellum (strain ATCC 49066 / DSM 5427 / NCIMB 11756 / RHM5)</name>
    <name type="common">Clostridium lentocellum</name>
    <dbReference type="NCBI Taxonomy" id="642492"/>
    <lineage>
        <taxon>Bacteria</taxon>
        <taxon>Bacillati</taxon>
        <taxon>Bacillota</taxon>
        <taxon>Clostridia</taxon>
        <taxon>Lachnospirales</taxon>
        <taxon>Cellulosilyticaceae</taxon>
        <taxon>Cellulosilyticum</taxon>
    </lineage>
</organism>
<dbReference type="InterPro" id="IPR029059">
    <property type="entry name" value="AB_hydrolase_5"/>
</dbReference>
<feature type="domain" description="Alpha/beta hydrolase fold-5" evidence="2">
    <location>
        <begin position="75"/>
        <end position="236"/>
    </location>
</feature>
<sequence length="248" mass="27625">MKHYSNSKKKLYLILTTIGVILAGLILTFFIYINNYYHTEPLAMAFLKDNQTISLTYKKDYLVLAPKENIQDTALVFYPGGKVEYTAYAPMLSKLAEAGYICIIPKMPFNLAVFNQDAATPIMADFPEIKHWYLGGHSLGGAMAASYASTHSEALEGLILLGAYSTKDLSQLPLKVLSIYGSEDKVLNKANYEEGKAFLPNDFTELCIEGGNHAYYGEYGEQEGDGHATITSEEQKRLTVEAILEFFH</sequence>
<dbReference type="Pfam" id="PF12695">
    <property type="entry name" value="Abhydrolase_5"/>
    <property type="match status" value="1"/>
</dbReference>
<dbReference type="eggNOG" id="COG2267">
    <property type="taxonomic scope" value="Bacteria"/>
</dbReference>